<sequence length="231" mass="26578">MDTMSTHRMKVIDLDSFRQQRCQKHRIVRMAPELDGLEMLYQLASDPDSLYGMPVLAWGLQEDGQVVGLVPWLDHLTRCNTLEDPEQGCFVGYRDPETEFFMDSAPLHKVVELEHAAAYFEYEHDDQPCIIQHLPDTQGTHALCHAHDDSWQLKQVHGWHLYSDGTIEALLQDEDQACEEPVLPGDDCLYAGHSRHESLYLFQRPIANRIRSQDPATLEALSVMMVTQDRY</sequence>
<keyword evidence="2" id="KW-1185">Reference proteome</keyword>
<evidence type="ECO:0000313" key="2">
    <source>
        <dbReference type="Proteomes" id="UP000199046"/>
    </source>
</evidence>
<dbReference type="EMBL" id="FOLY01000006">
    <property type="protein sequence ID" value="SFC83481.1"/>
    <property type="molecule type" value="Genomic_DNA"/>
</dbReference>
<accession>A0A1I1MDI5</accession>
<protein>
    <submittedName>
        <fullName evidence="1">Uncharacterized protein</fullName>
    </submittedName>
</protein>
<dbReference type="AlphaFoldDB" id="A0A1I1MDI5"/>
<name>A0A1I1MDI5_9GAMM</name>
<gene>
    <name evidence="1" type="ORF">SAMN05421848_2947</name>
</gene>
<dbReference type="Proteomes" id="UP000199046">
    <property type="component" value="Unassembled WGS sequence"/>
</dbReference>
<proteinExistence type="predicted"/>
<evidence type="ECO:0000313" key="1">
    <source>
        <dbReference type="EMBL" id="SFC83481.1"/>
    </source>
</evidence>
<organism evidence="1 2">
    <name type="scientific">Kushneria avicenniae</name>
    <dbReference type="NCBI Taxonomy" id="402385"/>
    <lineage>
        <taxon>Bacteria</taxon>
        <taxon>Pseudomonadati</taxon>
        <taxon>Pseudomonadota</taxon>
        <taxon>Gammaproteobacteria</taxon>
        <taxon>Oceanospirillales</taxon>
        <taxon>Halomonadaceae</taxon>
        <taxon>Kushneria</taxon>
    </lineage>
</organism>
<dbReference type="OrthoDB" id="6380783at2"/>
<reference evidence="2" key="1">
    <citation type="submission" date="2016-10" db="EMBL/GenBank/DDBJ databases">
        <authorList>
            <person name="Varghese N."/>
            <person name="Submissions S."/>
        </authorList>
    </citation>
    <scope>NUCLEOTIDE SEQUENCE [LARGE SCALE GENOMIC DNA]</scope>
    <source>
        <strain evidence="2">DSM 23439</strain>
    </source>
</reference>